<evidence type="ECO:0000256" key="4">
    <source>
        <dbReference type="ARBA" id="ARBA00022827"/>
    </source>
</evidence>
<feature type="domain" description="FAD-binding PCMH-type" evidence="6">
    <location>
        <begin position="35"/>
        <end position="214"/>
    </location>
</feature>
<dbReference type="InterPro" id="IPR016164">
    <property type="entry name" value="FAD-linked_Oxase-like_C"/>
</dbReference>
<dbReference type="RefSeq" id="WP_135077679.1">
    <property type="nucleotide sequence ID" value="NZ_CP038267.1"/>
</dbReference>
<dbReference type="GO" id="GO:0071949">
    <property type="term" value="F:FAD binding"/>
    <property type="evidence" value="ECO:0007669"/>
    <property type="project" value="InterPro"/>
</dbReference>
<name>A0A4P7GM71_9ACTN</name>
<dbReference type="OrthoDB" id="9811557at2"/>
<evidence type="ECO:0000256" key="2">
    <source>
        <dbReference type="ARBA" id="ARBA00008000"/>
    </source>
</evidence>
<proteinExistence type="inferred from homology"/>
<gene>
    <name evidence="7" type="ORF">EXE57_11615</name>
</gene>
<accession>A0A4P7GM71</accession>
<dbReference type="SUPFAM" id="SSF55103">
    <property type="entry name" value="FAD-linked oxidases, C-terminal domain"/>
    <property type="match status" value="1"/>
</dbReference>
<evidence type="ECO:0000256" key="1">
    <source>
        <dbReference type="ARBA" id="ARBA00001974"/>
    </source>
</evidence>
<comment type="cofactor">
    <cofactor evidence="1">
        <name>FAD</name>
        <dbReference type="ChEBI" id="CHEBI:57692"/>
    </cofactor>
</comment>
<evidence type="ECO:0000256" key="5">
    <source>
        <dbReference type="ARBA" id="ARBA00023002"/>
    </source>
</evidence>
<keyword evidence="3" id="KW-0285">Flavoprotein</keyword>
<dbReference type="EMBL" id="CP038267">
    <property type="protein sequence ID" value="QBR92851.1"/>
    <property type="molecule type" value="Genomic_DNA"/>
</dbReference>
<dbReference type="InterPro" id="IPR004113">
    <property type="entry name" value="FAD-bd_oxidored_4_C"/>
</dbReference>
<keyword evidence="4" id="KW-0274">FAD</keyword>
<dbReference type="AlphaFoldDB" id="A0A4P7GM71"/>
<dbReference type="KEGG" id="noy:EXE57_11615"/>
<dbReference type="Pfam" id="PF01565">
    <property type="entry name" value="FAD_binding_4"/>
    <property type="match status" value="1"/>
</dbReference>
<reference evidence="7 8" key="1">
    <citation type="submission" date="2019-03" db="EMBL/GenBank/DDBJ databases">
        <title>Three New Species of Nocardioides, Nocardioides euryhalodurans sp. nov., Nocardioides seonyuensis sp. nov. and Nocardioides eburneoflavus sp. nov., Iolated from Soil.</title>
        <authorList>
            <person name="Roh S.G."/>
            <person name="Lee C."/>
            <person name="Kim M.-K."/>
            <person name="Kim S.B."/>
        </authorList>
    </citation>
    <scope>NUCLEOTIDE SEQUENCE [LARGE SCALE GENOMIC DNA]</scope>
    <source>
        <strain evidence="7 8">MMS17-SY117</strain>
    </source>
</reference>
<dbReference type="Pfam" id="PF02913">
    <property type="entry name" value="FAD-oxidase_C"/>
    <property type="match status" value="1"/>
</dbReference>
<dbReference type="InterPro" id="IPR016171">
    <property type="entry name" value="Vanillyl_alc_oxidase_C-sub2"/>
</dbReference>
<dbReference type="InterPro" id="IPR036318">
    <property type="entry name" value="FAD-bd_PCMH-like_sf"/>
</dbReference>
<evidence type="ECO:0000259" key="6">
    <source>
        <dbReference type="PROSITE" id="PS51387"/>
    </source>
</evidence>
<evidence type="ECO:0000313" key="8">
    <source>
        <dbReference type="Proteomes" id="UP000294894"/>
    </source>
</evidence>
<dbReference type="FunFam" id="1.10.45.10:FF:000001">
    <property type="entry name" value="D-lactate dehydrogenase mitochondrial"/>
    <property type="match status" value="1"/>
</dbReference>
<dbReference type="InterPro" id="IPR016166">
    <property type="entry name" value="FAD-bd_PCMH"/>
</dbReference>
<dbReference type="Gene3D" id="3.30.70.2740">
    <property type="match status" value="1"/>
</dbReference>
<dbReference type="PROSITE" id="PS51387">
    <property type="entry name" value="FAD_PCMH"/>
    <property type="match status" value="1"/>
</dbReference>
<dbReference type="FunFam" id="3.30.70.2740:FF:000001">
    <property type="entry name" value="D-lactate dehydrogenase mitochondrial"/>
    <property type="match status" value="1"/>
</dbReference>
<evidence type="ECO:0000313" key="7">
    <source>
        <dbReference type="EMBL" id="QBR92851.1"/>
    </source>
</evidence>
<organism evidence="7 8">
    <name type="scientific">Nocardioides euryhalodurans</name>
    <dbReference type="NCBI Taxonomy" id="2518370"/>
    <lineage>
        <taxon>Bacteria</taxon>
        <taxon>Bacillati</taxon>
        <taxon>Actinomycetota</taxon>
        <taxon>Actinomycetes</taxon>
        <taxon>Propionibacteriales</taxon>
        <taxon>Nocardioidaceae</taxon>
        <taxon>Nocardioides</taxon>
    </lineage>
</organism>
<keyword evidence="5" id="KW-0560">Oxidoreductase</keyword>
<dbReference type="Proteomes" id="UP000294894">
    <property type="component" value="Chromosome"/>
</dbReference>
<comment type="similarity">
    <text evidence="2">Belongs to the FAD-binding oxidoreductase/transferase type 4 family.</text>
</comment>
<dbReference type="PANTHER" id="PTHR42934">
    <property type="entry name" value="GLYCOLATE OXIDASE SUBUNIT GLCD"/>
    <property type="match status" value="1"/>
</dbReference>
<dbReference type="GO" id="GO:0016491">
    <property type="term" value="F:oxidoreductase activity"/>
    <property type="evidence" value="ECO:0007669"/>
    <property type="project" value="UniProtKB-KW"/>
</dbReference>
<dbReference type="InterPro" id="IPR051914">
    <property type="entry name" value="FAD-linked_OxidoTrans_Type4"/>
</dbReference>
<sequence>MSDWLEELRGLLPADVLVEDPDVVAAYAVDRAGQEHGTARALARVRTTEQVSTCLEVADRHGTPVVTRGAGSGLCGGANALDGCLLLSTERLDRVVELDRANRVMVVEPGVVTATIRSLAAEAGLHYPPDPGSVGFATIGGNVATNAGGLCCVKYGVTGDFVRALEVVLPSGEVVRTGHRTVKGVAGLDLTSLLVGSEGALGVITGITLGLLPAPPPAATVVATFDEFTDAGRAIAEVVAQGLVPSLLEVMDRATVTAVDRMTGMGLGEPAAMLLAQSDTTHAAEDAERLAGIFTSCGATDIAHTDDAEEGAQLMAARRLAYEALEPLGTLLVDDVCVPVDQLPGLIATIERIADEVGLTIATVGHAGDGNLHPNIVHDGHDPASVAAARRAFDAILTAALEVGGTVTGEHGVGRLKPDWVGREVGPVSARLQAGIKEVFDPHGILNPGRGLPLP</sequence>
<dbReference type="SUPFAM" id="SSF56176">
    <property type="entry name" value="FAD-binding/transporter-associated domain-like"/>
    <property type="match status" value="1"/>
</dbReference>
<evidence type="ECO:0000256" key="3">
    <source>
        <dbReference type="ARBA" id="ARBA00022630"/>
    </source>
</evidence>
<dbReference type="Gene3D" id="3.30.465.10">
    <property type="match status" value="1"/>
</dbReference>
<dbReference type="Gene3D" id="1.10.45.10">
    <property type="entry name" value="Vanillyl-alcohol Oxidase, Chain A, domain 4"/>
    <property type="match status" value="1"/>
</dbReference>
<dbReference type="InterPro" id="IPR016169">
    <property type="entry name" value="FAD-bd_PCMH_sub2"/>
</dbReference>
<dbReference type="InterPro" id="IPR006094">
    <property type="entry name" value="Oxid_FAD_bind_N"/>
</dbReference>
<protein>
    <submittedName>
        <fullName evidence="7">FAD-binding protein</fullName>
    </submittedName>
</protein>
<keyword evidence="8" id="KW-1185">Reference proteome</keyword>
<dbReference type="PANTHER" id="PTHR42934:SF2">
    <property type="entry name" value="GLYCOLATE OXIDASE SUBUNIT GLCD"/>
    <property type="match status" value="1"/>
</dbReference>